<evidence type="ECO:0000313" key="1">
    <source>
        <dbReference type="EMBL" id="MEX5716927.1"/>
    </source>
</evidence>
<sequence length="121" mass="12179">MTDLEPVEPDAVLPGAARPVVLPAARPAAGSRSRTIVAAGIRALTSGSLLPVAALTVAAVTAARAAAAVARLARGDGMPAGPEVVGRLPGAPAPGPASQVSTFQVSTLQVSWTQVEVRWRR</sequence>
<comment type="caution">
    <text evidence="1">The sequence shown here is derived from an EMBL/GenBank/DDBJ whole genome shotgun (WGS) entry which is preliminary data.</text>
</comment>
<dbReference type="Proteomes" id="UP001560045">
    <property type="component" value="Unassembled WGS sequence"/>
</dbReference>
<evidence type="ECO:0000313" key="2">
    <source>
        <dbReference type="Proteomes" id="UP001560045"/>
    </source>
</evidence>
<accession>A0ABV3X8Q9</accession>
<name>A0ABV3X8Q9_9ACTN</name>
<reference evidence="1 2" key="1">
    <citation type="submission" date="2024-06" db="EMBL/GenBank/DDBJ databases">
        <title>Draft genome sequence of Geodermatophilus badlandi, a novel member of the Geodermatophilaceae isolated from badland sedimentary rocks in the Red desert, Wyoming, USA.</title>
        <authorList>
            <person name="Ben Tekaya S."/>
            <person name="Nouioui I."/>
            <person name="Flores G.M."/>
            <person name="Shaal M.N."/>
            <person name="Bredoire F."/>
            <person name="Basile F."/>
            <person name="Van Diepen L."/>
            <person name="Ward N.L."/>
        </authorList>
    </citation>
    <scope>NUCLEOTIDE SEQUENCE [LARGE SCALE GENOMIC DNA]</scope>
    <source>
        <strain evidence="1 2">WL48A</strain>
    </source>
</reference>
<proteinExistence type="predicted"/>
<organism evidence="1 2">
    <name type="scientific">Geodermatophilus maliterrae</name>
    <dbReference type="NCBI Taxonomy" id="3162531"/>
    <lineage>
        <taxon>Bacteria</taxon>
        <taxon>Bacillati</taxon>
        <taxon>Actinomycetota</taxon>
        <taxon>Actinomycetes</taxon>
        <taxon>Geodermatophilales</taxon>
        <taxon>Geodermatophilaceae</taxon>
        <taxon>Geodermatophilus</taxon>
    </lineage>
</organism>
<keyword evidence="2" id="KW-1185">Reference proteome</keyword>
<gene>
    <name evidence="1" type="ORF">ABQ292_00925</name>
</gene>
<dbReference type="RefSeq" id="WP_369202290.1">
    <property type="nucleotide sequence ID" value="NZ_JBFNXQ010000002.1"/>
</dbReference>
<dbReference type="EMBL" id="JBFNXQ010000002">
    <property type="protein sequence ID" value="MEX5716927.1"/>
    <property type="molecule type" value="Genomic_DNA"/>
</dbReference>
<protein>
    <submittedName>
        <fullName evidence="1">Uncharacterized protein</fullName>
    </submittedName>
</protein>